<dbReference type="GO" id="GO:0004519">
    <property type="term" value="F:endonuclease activity"/>
    <property type="evidence" value="ECO:0007669"/>
    <property type="project" value="UniProtKB-KW"/>
</dbReference>
<keyword evidence="1 5" id="KW-0963">Cytoplasm</keyword>
<comment type="function">
    <text evidence="5">Could be a nuclease involved in processing of the 5'-end of pre-16S rRNA.</text>
</comment>
<comment type="similarity">
    <text evidence="5">Belongs to the YqgF HJR family.</text>
</comment>
<keyword evidence="4 5" id="KW-0378">Hydrolase</keyword>
<dbReference type="EMBL" id="GU474871">
    <property type="protein sequence ID" value="ADI17664.1"/>
    <property type="molecule type" value="Genomic_DNA"/>
</dbReference>
<dbReference type="GO" id="GO:0016788">
    <property type="term" value="F:hydrolase activity, acting on ester bonds"/>
    <property type="evidence" value="ECO:0007669"/>
    <property type="project" value="UniProtKB-UniRule"/>
</dbReference>
<dbReference type="NCBIfam" id="TIGR00250">
    <property type="entry name" value="RNAse_H_YqgF"/>
    <property type="match status" value="1"/>
</dbReference>
<dbReference type="CDD" id="cd16964">
    <property type="entry name" value="YqgF"/>
    <property type="match status" value="1"/>
</dbReference>
<evidence type="ECO:0000259" key="6">
    <source>
        <dbReference type="SMART" id="SM00732"/>
    </source>
</evidence>
<dbReference type="Gene3D" id="3.30.420.140">
    <property type="entry name" value="YqgF/RNase H-like domain"/>
    <property type="match status" value="1"/>
</dbReference>
<dbReference type="GO" id="GO:0000967">
    <property type="term" value="P:rRNA 5'-end processing"/>
    <property type="evidence" value="ECO:0007669"/>
    <property type="project" value="UniProtKB-UniRule"/>
</dbReference>
<keyword evidence="3 5" id="KW-0540">Nuclease</keyword>
<dbReference type="InterPro" id="IPR005227">
    <property type="entry name" value="YqgF"/>
</dbReference>
<dbReference type="Pfam" id="PF03652">
    <property type="entry name" value="RuvX"/>
    <property type="match status" value="1"/>
</dbReference>
<evidence type="ECO:0000256" key="2">
    <source>
        <dbReference type="ARBA" id="ARBA00022517"/>
    </source>
</evidence>
<dbReference type="SMART" id="SM00732">
    <property type="entry name" value="YqgFc"/>
    <property type="match status" value="1"/>
</dbReference>
<evidence type="ECO:0000256" key="5">
    <source>
        <dbReference type="HAMAP-Rule" id="MF_00651"/>
    </source>
</evidence>
<dbReference type="AlphaFoldDB" id="E0XTC3"/>
<dbReference type="GO" id="GO:0005829">
    <property type="term" value="C:cytosol"/>
    <property type="evidence" value="ECO:0007669"/>
    <property type="project" value="TreeGrafter"/>
</dbReference>
<dbReference type="InterPro" id="IPR006641">
    <property type="entry name" value="YqgF/RNaseH-like_dom"/>
</dbReference>
<keyword evidence="7" id="KW-0255">Endonuclease</keyword>
<keyword evidence="2 5" id="KW-0690">Ribosome biogenesis</keyword>
<dbReference type="InterPro" id="IPR012337">
    <property type="entry name" value="RNaseH-like_sf"/>
</dbReference>
<evidence type="ECO:0000256" key="1">
    <source>
        <dbReference type="ARBA" id="ARBA00022490"/>
    </source>
</evidence>
<dbReference type="HAMAP" id="MF_00651">
    <property type="entry name" value="Nuclease_YqgF"/>
    <property type="match status" value="1"/>
</dbReference>
<dbReference type="PANTHER" id="PTHR33317">
    <property type="entry name" value="POLYNUCLEOTIDYL TRANSFERASE, RIBONUCLEASE H-LIKE SUPERFAMILY PROTEIN"/>
    <property type="match status" value="1"/>
</dbReference>
<evidence type="ECO:0000256" key="4">
    <source>
        <dbReference type="ARBA" id="ARBA00022801"/>
    </source>
</evidence>
<sequence length="128" mass="14858">MSKQANVVLSLDFGTKKIGVCIAETYTGQSSPLPVLKNDEHLFDNLDKIINEWLPNLCIIGKPKEMKENFEEAHRNFFKTFKERYEISISEVNEDFTSQAVSKEHKKQEYDSYSAALIFEEWFNQNNG</sequence>
<comment type="subcellular location">
    <subcellularLocation>
        <location evidence="5">Cytoplasm</location>
    </subcellularLocation>
</comment>
<protein>
    <recommendedName>
        <fullName evidence="5">Putative pre-16S rRNA nuclease</fullName>
        <ecNumber evidence="5">3.1.-.-</ecNumber>
    </recommendedName>
</protein>
<dbReference type="SUPFAM" id="SSF53098">
    <property type="entry name" value="Ribonuclease H-like"/>
    <property type="match status" value="1"/>
</dbReference>
<accession>E0XTC3</accession>
<evidence type="ECO:0000313" key="7">
    <source>
        <dbReference type="EMBL" id="ADI17664.1"/>
    </source>
</evidence>
<reference evidence="7" key="1">
    <citation type="journal article" date="2011" name="Environ. Microbiol.">
        <title>Time-series analyses of Monterey Bay coastal microbial picoplankton using a 'genome proxy' microarray.</title>
        <authorList>
            <person name="Rich V.I."/>
            <person name="Pham V.D."/>
            <person name="Eppley J."/>
            <person name="Shi Y."/>
            <person name="DeLong E.F."/>
        </authorList>
    </citation>
    <scope>NUCLEOTIDE SEQUENCE</scope>
</reference>
<name>E0XTC3_9GAMM</name>
<dbReference type="EC" id="3.1.-.-" evidence="5"/>
<evidence type="ECO:0000256" key="3">
    <source>
        <dbReference type="ARBA" id="ARBA00022722"/>
    </source>
</evidence>
<feature type="domain" description="YqgF/RNase H-like" evidence="6">
    <location>
        <begin position="6"/>
        <end position="101"/>
    </location>
</feature>
<dbReference type="InterPro" id="IPR037027">
    <property type="entry name" value="YqgF/RNaseH-like_dom_sf"/>
</dbReference>
<organism evidence="7">
    <name type="scientific">uncultured gamma proteobacterium HF0130_23I23</name>
    <dbReference type="NCBI Taxonomy" id="710984"/>
    <lineage>
        <taxon>Bacteria</taxon>
        <taxon>Pseudomonadati</taxon>
        <taxon>Pseudomonadota</taxon>
        <taxon>Gammaproteobacteria</taxon>
        <taxon>environmental samples</taxon>
    </lineage>
</organism>
<dbReference type="PANTHER" id="PTHR33317:SF4">
    <property type="entry name" value="POLYNUCLEOTIDYL TRANSFERASE, RIBONUCLEASE H-LIKE SUPERFAMILY PROTEIN"/>
    <property type="match status" value="1"/>
</dbReference>
<proteinExistence type="inferred from homology"/>